<evidence type="ECO:0000256" key="4">
    <source>
        <dbReference type="ARBA" id="ARBA00022741"/>
    </source>
</evidence>
<evidence type="ECO:0000313" key="12">
    <source>
        <dbReference type="EMBL" id="KIY47672.1"/>
    </source>
</evidence>
<organism evidence="12 13">
    <name type="scientific">Fistulina hepatica ATCC 64428</name>
    <dbReference type="NCBI Taxonomy" id="1128425"/>
    <lineage>
        <taxon>Eukaryota</taxon>
        <taxon>Fungi</taxon>
        <taxon>Dikarya</taxon>
        <taxon>Basidiomycota</taxon>
        <taxon>Agaricomycotina</taxon>
        <taxon>Agaricomycetes</taxon>
        <taxon>Agaricomycetidae</taxon>
        <taxon>Agaricales</taxon>
        <taxon>Fistulinaceae</taxon>
        <taxon>Fistulina</taxon>
    </lineage>
</organism>
<dbReference type="CDD" id="cd07960">
    <property type="entry name" value="Anticodon_Ia_Ile_BEm"/>
    <property type="match status" value="1"/>
</dbReference>
<dbReference type="Gene3D" id="3.40.50.620">
    <property type="entry name" value="HUPs"/>
    <property type="match status" value="2"/>
</dbReference>
<keyword evidence="3 9" id="KW-0436">Ligase</keyword>
<dbReference type="Pfam" id="PF08264">
    <property type="entry name" value="Anticodon_1"/>
    <property type="match status" value="1"/>
</dbReference>
<comment type="similarity">
    <text evidence="1 9">Belongs to the class-I aminoacyl-tRNA synthetase family.</text>
</comment>
<evidence type="ECO:0000256" key="7">
    <source>
        <dbReference type="ARBA" id="ARBA00023146"/>
    </source>
</evidence>
<dbReference type="GO" id="GO:0002161">
    <property type="term" value="F:aminoacyl-tRNA deacylase activity"/>
    <property type="evidence" value="ECO:0007669"/>
    <property type="project" value="InterPro"/>
</dbReference>
<dbReference type="InterPro" id="IPR009080">
    <property type="entry name" value="tRNAsynth_Ia_anticodon-bd"/>
</dbReference>
<evidence type="ECO:0000256" key="5">
    <source>
        <dbReference type="ARBA" id="ARBA00022840"/>
    </source>
</evidence>
<evidence type="ECO:0000256" key="2">
    <source>
        <dbReference type="ARBA" id="ARBA00013165"/>
    </source>
</evidence>
<reference evidence="12 13" key="1">
    <citation type="journal article" date="2015" name="Fungal Genet. Biol.">
        <title>Evolution of novel wood decay mechanisms in Agaricales revealed by the genome sequences of Fistulina hepatica and Cylindrobasidium torrendii.</title>
        <authorList>
            <person name="Floudas D."/>
            <person name="Held B.W."/>
            <person name="Riley R."/>
            <person name="Nagy L.G."/>
            <person name="Koehler G."/>
            <person name="Ransdell A.S."/>
            <person name="Younus H."/>
            <person name="Chow J."/>
            <person name="Chiniquy J."/>
            <person name="Lipzen A."/>
            <person name="Tritt A."/>
            <person name="Sun H."/>
            <person name="Haridas S."/>
            <person name="LaButti K."/>
            <person name="Ohm R.A."/>
            <person name="Kues U."/>
            <person name="Blanchette R.A."/>
            <person name="Grigoriev I.V."/>
            <person name="Minto R.E."/>
            <person name="Hibbett D.S."/>
        </authorList>
    </citation>
    <scope>NUCLEOTIDE SEQUENCE [LARGE SCALE GENOMIC DNA]</scope>
    <source>
        <strain evidence="12 13">ATCC 64428</strain>
    </source>
</reference>
<dbReference type="InterPro" id="IPR014729">
    <property type="entry name" value="Rossmann-like_a/b/a_fold"/>
</dbReference>
<dbReference type="OrthoDB" id="10264412at2759"/>
<dbReference type="CDD" id="cd00818">
    <property type="entry name" value="IleRS_core"/>
    <property type="match status" value="1"/>
</dbReference>
<dbReference type="PANTHER" id="PTHR42765">
    <property type="entry name" value="SOLEUCYL-TRNA SYNTHETASE"/>
    <property type="match status" value="1"/>
</dbReference>
<keyword evidence="5 9" id="KW-0067">ATP-binding</keyword>
<keyword evidence="4 9" id="KW-0547">Nucleotide-binding</keyword>
<dbReference type="GO" id="GO:0005739">
    <property type="term" value="C:mitochondrion"/>
    <property type="evidence" value="ECO:0007669"/>
    <property type="project" value="TreeGrafter"/>
</dbReference>
<keyword evidence="7 9" id="KW-0030">Aminoacyl-tRNA synthetase</keyword>
<dbReference type="EMBL" id="KN881930">
    <property type="protein sequence ID" value="KIY47672.1"/>
    <property type="molecule type" value="Genomic_DNA"/>
</dbReference>
<dbReference type="Pfam" id="PF00133">
    <property type="entry name" value="tRNA-synt_1"/>
    <property type="match status" value="1"/>
</dbReference>
<dbReference type="GO" id="GO:0006428">
    <property type="term" value="P:isoleucyl-tRNA aminoacylation"/>
    <property type="evidence" value="ECO:0007669"/>
    <property type="project" value="InterPro"/>
</dbReference>
<dbReference type="InterPro" id="IPR009008">
    <property type="entry name" value="Val/Leu/Ile-tRNA-synth_edit"/>
</dbReference>
<sequence length="1047" mass="117108">MASSTVISSDCLAFSGELRGWVNLSAGSVESMTMEKKSVNGPKTSAHACMTVRRMKEKNVDERVDRERQVKDMKYDSCAVLDNKAYSKTLLLPKTTFSPVADPPRTELPFRSRTSEQLYRWQWENAKGPLFVLHDGPPYANGGLHMGHALNKILKDIINRFHLSLGQRVHYVPGWDCHGLPIEYKTLKERRSDASSMSPLEIRAAAHSTAMREIVVQTEGFKQFGIMADWDNSSRTYRTLDHAYEMRQLRIFRAMVALGLVHRTHRPVYFSPSTRTALAEAELVYKDDHASHSVYVTFELAPGQPEWTRGAKLLVWTTTPWTLTANMGIAVHPDLTYVVVKGPSGLWIVGKDRVDALSTTLGHPLQEIHQIPGSELIGLQYRPMFPSANLAEVLNVISAAHVTTEAGTGLVHCAPAHGAEDYAAFQALGLLNTPEDIVCHIDATGRFSTTVPVKSMSGLSVSEGSEVVVDLARANGCLVKDEWIKHRYPYDWRSNKPIIVTATSQWFVDLGHLKENAIEALESVNFIPSHSRNRLEAFVRNRSEWCISRQRVWGMPIPALYHTDADGTETVYMDAALLDHVLAVFDVKGVDYWWKGPALEFVPPHLSSLDGEWRKSEDTMDVWFDSGTSWSMLPPDEQGRVGADVCLEGSDQHRGWFQSQLLTKVATGDPGVPSQPPFKTLITHGMVLDDHGLKMSKSLGNVVDPLTIVQGGKNKALEPAYGADGLRLWVAMVEYWKDMPIGPVILARVNEAMRKFRNSAKFMLGNVRNDNVPHKTGPIKKDQLGLAERFMLHELYNLEQNVLAAYAAYEFPRVIQFLNEFFNTTLSALYFDITKDSLYTDALDSPQRENVISVMEQILKTTTRMLAPVMPHFAENVHQLLNPQSELSIFAEPWTCLSPEFIDPDAASDMRLLLAIRSKVTRLIQEARGNKCVFVLLWSICSTHLSATKGPERSEDSAVVSLLRREESFLKTLFIVSDVSLLDEGSLGTTNPEWLHQRGVSLSNGDVDDLVLRVVPAKASKCPRCWTYTRLHDESLCARCSDVVGAK</sequence>
<dbReference type="InterPro" id="IPR013155">
    <property type="entry name" value="M/V/L/I-tRNA-synth_anticd-bd"/>
</dbReference>
<dbReference type="NCBIfam" id="TIGR00392">
    <property type="entry name" value="ileS"/>
    <property type="match status" value="1"/>
</dbReference>
<name>A0A0D7A9I3_9AGAR</name>
<dbReference type="InterPro" id="IPR050081">
    <property type="entry name" value="Ile-tRNA_ligase"/>
</dbReference>
<dbReference type="InterPro" id="IPR002300">
    <property type="entry name" value="aa-tRNA-synth_Ia"/>
</dbReference>
<evidence type="ECO:0000256" key="3">
    <source>
        <dbReference type="ARBA" id="ARBA00022598"/>
    </source>
</evidence>
<evidence type="ECO:0000256" key="6">
    <source>
        <dbReference type="ARBA" id="ARBA00022917"/>
    </source>
</evidence>
<dbReference type="Proteomes" id="UP000054144">
    <property type="component" value="Unassembled WGS sequence"/>
</dbReference>
<feature type="domain" description="Aminoacyl-tRNA synthetase class Ia" evidence="10">
    <location>
        <begin position="119"/>
        <end position="740"/>
    </location>
</feature>
<dbReference type="GO" id="GO:0005524">
    <property type="term" value="F:ATP binding"/>
    <property type="evidence" value="ECO:0007669"/>
    <property type="project" value="UniProtKB-KW"/>
</dbReference>
<evidence type="ECO:0000259" key="10">
    <source>
        <dbReference type="Pfam" id="PF00133"/>
    </source>
</evidence>
<evidence type="ECO:0000259" key="11">
    <source>
        <dbReference type="Pfam" id="PF08264"/>
    </source>
</evidence>
<dbReference type="SUPFAM" id="SSF52374">
    <property type="entry name" value="Nucleotidylyl transferase"/>
    <property type="match status" value="1"/>
</dbReference>
<dbReference type="PRINTS" id="PR00984">
    <property type="entry name" value="TRNASYNTHILE"/>
</dbReference>
<accession>A0A0D7A9I3</accession>
<feature type="domain" description="Methionyl/Valyl/Leucyl/Isoleucyl-tRNA synthetase anticodon-binding" evidence="11">
    <location>
        <begin position="789"/>
        <end position="930"/>
    </location>
</feature>
<keyword evidence="13" id="KW-1185">Reference proteome</keyword>
<dbReference type="AlphaFoldDB" id="A0A0D7A9I3"/>
<dbReference type="EC" id="6.1.1.5" evidence="2"/>
<dbReference type="SUPFAM" id="SSF47323">
    <property type="entry name" value="Anticodon-binding domain of a subclass of class I aminoacyl-tRNA synthetases"/>
    <property type="match status" value="1"/>
</dbReference>
<dbReference type="InterPro" id="IPR002301">
    <property type="entry name" value="Ile-tRNA-ligase"/>
</dbReference>
<evidence type="ECO:0000313" key="13">
    <source>
        <dbReference type="Proteomes" id="UP000054144"/>
    </source>
</evidence>
<evidence type="ECO:0000256" key="9">
    <source>
        <dbReference type="RuleBase" id="RU363035"/>
    </source>
</evidence>
<keyword evidence="6 9" id="KW-0648">Protein biosynthesis</keyword>
<dbReference type="SUPFAM" id="SSF50677">
    <property type="entry name" value="ValRS/IleRS/LeuRS editing domain"/>
    <property type="match status" value="1"/>
</dbReference>
<dbReference type="GO" id="GO:0004822">
    <property type="term" value="F:isoleucine-tRNA ligase activity"/>
    <property type="evidence" value="ECO:0007669"/>
    <property type="project" value="UniProtKB-EC"/>
</dbReference>
<dbReference type="PANTHER" id="PTHR42765:SF1">
    <property type="entry name" value="ISOLEUCINE--TRNA LIGASE, MITOCHONDRIAL"/>
    <property type="match status" value="1"/>
</dbReference>
<dbReference type="Gene3D" id="1.10.730.20">
    <property type="match status" value="1"/>
</dbReference>
<dbReference type="GO" id="GO:0032543">
    <property type="term" value="P:mitochondrial translation"/>
    <property type="evidence" value="ECO:0007669"/>
    <property type="project" value="TreeGrafter"/>
</dbReference>
<evidence type="ECO:0000256" key="1">
    <source>
        <dbReference type="ARBA" id="ARBA00005594"/>
    </source>
</evidence>
<dbReference type="Gene3D" id="3.90.740.10">
    <property type="entry name" value="Valyl/Leucyl/Isoleucyl-tRNA synthetase, editing domain"/>
    <property type="match status" value="1"/>
</dbReference>
<dbReference type="InterPro" id="IPR001412">
    <property type="entry name" value="aa-tRNA-synth_I_CS"/>
</dbReference>
<evidence type="ECO:0000256" key="8">
    <source>
        <dbReference type="ARBA" id="ARBA00032665"/>
    </source>
</evidence>
<proteinExistence type="inferred from homology"/>
<dbReference type="InterPro" id="IPR033708">
    <property type="entry name" value="Anticodon_Ile_BEm"/>
</dbReference>
<dbReference type="PROSITE" id="PS00178">
    <property type="entry name" value="AA_TRNA_LIGASE_I"/>
    <property type="match status" value="1"/>
</dbReference>
<gene>
    <name evidence="12" type="ORF">FISHEDRAFT_66021</name>
</gene>
<dbReference type="GO" id="GO:0000049">
    <property type="term" value="F:tRNA binding"/>
    <property type="evidence" value="ECO:0007669"/>
    <property type="project" value="InterPro"/>
</dbReference>
<protein>
    <recommendedName>
        <fullName evidence="2">isoleucine--tRNA ligase</fullName>
        <ecNumber evidence="2">6.1.1.5</ecNumber>
    </recommendedName>
    <alternativeName>
        <fullName evidence="8">Isoleucyl-tRNA synthetase</fullName>
    </alternativeName>
</protein>